<organism evidence="2 3">
    <name type="scientific">Fontibacillus phaseoli</name>
    <dbReference type="NCBI Taxonomy" id="1416533"/>
    <lineage>
        <taxon>Bacteria</taxon>
        <taxon>Bacillati</taxon>
        <taxon>Bacillota</taxon>
        <taxon>Bacilli</taxon>
        <taxon>Bacillales</taxon>
        <taxon>Paenibacillaceae</taxon>
        <taxon>Fontibacillus</taxon>
    </lineage>
</organism>
<dbReference type="OrthoDB" id="62792at2"/>
<evidence type="ECO:0000259" key="1">
    <source>
        <dbReference type="PROSITE" id="PS51186"/>
    </source>
</evidence>
<keyword evidence="3" id="KW-1185">Reference proteome</keyword>
<accession>A0A369B5A6</accession>
<dbReference type="InterPro" id="IPR016181">
    <property type="entry name" value="Acyl_CoA_acyltransferase"/>
</dbReference>
<dbReference type="Gene3D" id="3.40.630.30">
    <property type="match status" value="1"/>
</dbReference>
<dbReference type="RefSeq" id="WP_114498284.1">
    <property type="nucleotide sequence ID" value="NZ_QPJW01000011.1"/>
</dbReference>
<gene>
    <name evidence="2" type="ORF">DFP94_11147</name>
</gene>
<comment type="caution">
    <text evidence="2">The sequence shown here is derived from an EMBL/GenBank/DDBJ whole genome shotgun (WGS) entry which is preliminary data.</text>
</comment>
<dbReference type="AlphaFoldDB" id="A0A369B5A6"/>
<dbReference type="CDD" id="cd04301">
    <property type="entry name" value="NAT_SF"/>
    <property type="match status" value="1"/>
</dbReference>
<dbReference type="EMBL" id="QPJW01000011">
    <property type="protein sequence ID" value="RCX16700.1"/>
    <property type="molecule type" value="Genomic_DNA"/>
</dbReference>
<evidence type="ECO:0000313" key="2">
    <source>
        <dbReference type="EMBL" id="RCX16700.1"/>
    </source>
</evidence>
<feature type="domain" description="N-acetyltransferase" evidence="1">
    <location>
        <begin position="162"/>
        <end position="296"/>
    </location>
</feature>
<dbReference type="SUPFAM" id="SSF55729">
    <property type="entry name" value="Acyl-CoA N-acyltransferases (Nat)"/>
    <property type="match status" value="1"/>
</dbReference>
<dbReference type="PROSITE" id="PS51186">
    <property type="entry name" value="GNAT"/>
    <property type="match status" value="1"/>
</dbReference>
<evidence type="ECO:0000313" key="3">
    <source>
        <dbReference type="Proteomes" id="UP000253090"/>
    </source>
</evidence>
<reference evidence="2 3" key="1">
    <citation type="submission" date="2018-07" db="EMBL/GenBank/DDBJ databases">
        <title>Genomic Encyclopedia of Type Strains, Phase III (KMG-III): the genomes of soil and plant-associated and newly described type strains.</title>
        <authorList>
            <person name="Whitman W."/>
        </authorList>
    </citation>
    <scope>NUCLEOTIDE SEQUENCE [LARGE SCALE GENOMIC DNA]</scope>
    <source>
        <strain evidence="2 3">CECT 8333</strain>
    </source>
</reference>
<keyword evidence="2" id="KW-0808">Transferase</keyword>
<dbReference type="Pfam" id="PF00583">
    <property type="entry name" value="Acetyltransf_1"/>
    <property type="match status" value="1"/>
</dbReference>
<sequence length="296" mass="33345">MPITFRHYTNSPGVTEDSDRIRNFLITLGTAEFTYARWDWMITHTSLDQSAVGKIGMWEHRGALVGVATFDCQLGTAYCLTLPAYSSLKKEMLQYAEDHFAKNGEFSIVIADTDYDFQQMAAELGYIATKHRENDSVFYPDATPVQYELPPGFTLTGLDESLDLFQYGRVLWKGFNHELNGEGEYLHTPEHEQALKAEMLRPHVDLKLKVAAITSDGNLAAYCGMWYEPEVGYAVVEPVATDPAFRKQGLGKAVVLEGIRRVHSLGAKTVLVGSSQTFYYRIGFRPYASATLWRKK</sequence>
<dbReference type="Proteomes" id="UP000253090">
    <property type="component" value="Unassembled WGS sequence"/>
</dbReference>
<name>A0A369B5A6_9BACL</name>
<protein>
    <submittedName>
        <fullName evidence="2">Acetyltransferase (GNAT) family protein</fullName>
    </submittedName>
</protein>
<dbReference type="GO" id="GO:0016747">
    <property type="term" value="F:acyltransferase activity, transferring groups other than amino-acyl groups"/>
    <property type="evidence" value="ECO:0007669"/>
    <property type="project" value="InterPro"/>
</dbReference>
<dbReference type="InterPro" id="IPR000182">
    <property type="entry name" value="GNAT_dom"/>
</dbReference>
<proteinExistence type="predicted"/>